<reference evidence="2" key="2">
    <citation type="journal article" date="2014" name="ISME J.">
        <title>Microbial stratification in low pH oxic and suboxic macroscopic growths along an acid mine drainage.</title>
        <authorList>
            <person name="Mendez-Garcia C."/>
            <person name="Mesa V."/>
            <person name="Sprenger R.R."/>
            <person name="Richter M."/>
            <person name="Diez M.S."/>
            <person name="Solano J."/>
            <person name="Bargiela R."/>
            <person name="Golyshina O.V."/>
            <person name="Manteca A."/>
            <person name="Ramos J.L."/>
            <person name="Gallego J.R."/>
            <person name="Llorente I."/>
            <person name="Martins Dos Santos V.A."/>
            <person name="Jensen O.N."/>
            <person name="Pelaez A.I."/>
            <person name="Sanchez J."/>
            <person name="Ferrer M."/>
        </authorList>
    </citation>
    <scope>NUCLEOTIDE SEQUENCE</scope>
</reference>
<dbReference type="EMBL" id="AUZZ01009442">
    <property type="protein sequence ID" value="EQD33614.1"/>
    <property type="molecule type" value="Genomic_DNA"/>
</dbReference>
<dbReference type="InterPro" id="IPR025048">
    <property type="entry name" value="DUF3987"/>
</dbReference>
<dbReference type="AlphaFoldDB" id="T0ZY71"/>
<name>T0ZY71_9ZZZZ</name>
<evidence type="ECO:0008006" key="3">
    <source>
        <dbReference type="Google" id="ProtNLM"/>
    </source>
</evidence>
<feature type="region of interest" description="Disordered" evidence="1">
    <location>
        <begin position="136"/>
        <end position="157"/>
    </location>
</feature>
<proteinExistence type="predicted"/>
<evidence type="ECO:0000313" key="2">
    <source>
        <dbReference type="EMBL" id="EQD33614.1"/>
    </source>
</evidence>
<accession>T0ZY71</accession>
<dbReference type="Pfam" id="PF13148">
    <property type="entry name" value="DUF3987"/>
    <property type="match status" value="1"/>
</dbReference>
<feature type="non-terminal residue" evidence="2">
    <location>
        <position position="1"/>
    </location>
</feature>
<comment type="caution">
    <text evidence="2">The sequence shown here is derived from an EMBL/GenBank/DDBJ whole genome shotgun (WGS) entry which is preliminary data.</text>
</comment>
<gene>
    <name evidence="2" type="ORF">B2A_13061</name>
</gene>
<protein>
    <recommendedName>
        <fullName evidence="3">DUF3987 domain-containing protein</fullName>
    </recommendedName>
</protein>
<reference evidence="2" key="1">
    <citation type="submission" date="2013-08" db="EMBL/GenBank/DDBJ databases">
        <authorList>
            <person name="Mendez C."/>
            <person name="Richter M."/>
            <person name="Ferrer M."/>
            <person name="Sanchez J."/>
        </authorList>
    </citation>
    <scope>NUCLEOTIDE SEQUENCE</scope>
</reference>
<evidence type="ECO:0000256" key="1">
    <source>
        <dbReference type="SAM" id="MobiDB-lite"/>
    </source>
</evidence>
<sequence length="157" mass="15718">ALAQIGPERLPLPQAMERAQAMLVPEASGAEAVYPVDALGPLADAARDLAAGAQVDVAMAGQSLLAAAALVTQSVGSVRSLDGAMKPLALYAMTIANSGDGKDSGDRVALQPVHAFQRAAGKAYLRALAQAAAEKSARKKGDAPGEAAARGAVSTLC</sequence>
<organism evidence="2">
    <name type="scientific">mine drainage metagenome</name>
    <dbReference type="NCBI Taxonomy" id="410659"/>
    <lineage>
        <taxon>unclassified sequences</taxon>
        <taxon>metagenomes</taxon>
        <taxon>ecological metagenomes</taxon>
    </lineage>
</organism>